<dbReference type="AlphaFoldDB" id="A0A2W5F3A2"/>
<accession>A0A2W5F3A2</accession>
<name>A0A2W5F3A2_9SPHI</name>
<proteinExistence type="predicted"/>
<evidence type="ECO:0000313" key="2">
    <source>
        <dbReference type="Proteomes" id="UP000249645"/>
    </source>
</evidence>
<comment type="caution">
    <text evidence="1">The sequence shown here is derived from an EMBL/GenBank/DDBJ whole genome shotgun (WGS) entry which is preliminary data.</text>
</comment>
<dbReference type="PROSITE" id="PS51257">
    <property type="entry name" value="PROKAR_LIPOPROTEIN"/>
    <property type="match status" value="1"/>
</dbReference>
<dbReference type="EMBL" id="QFOI01000092">
    <property type="protein sequence ID" value="PZP49848.1"/>
    <property type="molecule type" value="Genomic_DNA"/>
</dbReference>
<dbReference type="InterPro" id="IPR025396">
    <property type="entry name" value="DUF4302"/>
</dbReference>
<gene>
    <name evidence="1" type="ORF">DI598_06895</name>
</gene>
<protein>
    <recommendedName>
        <fullName evidence="3">DUF4302 domain-containing protein</fullName>
    </recommendedName>
</protein>
<evidence type="ECO:0000313" key="1">
    <source>
        <dbReference type="EMBL" id="PZP49848.1"/>
    </source>
</evidence>
<reference evidence="1 2" key="1">
    <citation type="submission" date="2017-11" db="EMBL/GenBank/DDBJ databases">
        <title>Infants hospitalized years apart are colonized by the same room-sourced microbial strains.</title>
        <authorList>
            <person name="Brooks B."/>
            <person name="Olm M.R."/>
            <person name="Firek B.A."/>
            <person name="Baker R."/>
            <person name="Thomas B.C."/>
            <person name="Morowitz M.J."/>
            <person name="Banfield J.F."/>
        </authorList>
    </citation>
    <scope>NUCLEOTIDE SEQUENCE [LARGE SCALE GENOMIC DNA]</scope>
    <source>
        <strain evidence="1">S2_009_000_R2_76</strain>
    </source>
</reference>
<dbReference type="Pfam" id="PF14135">
    <property type="entry name" value="DUF4302"/>
    <property type="match status" value="1"/>
</dbReference>
<organism evidence="1 2">
    <name type="scientific">Pseudopedobacter saltans</name>
    <dbReference type="NCBI Taxonomy" id="151895"/>
    <lineage>
        <taxon>Bacteria</taxon>
        <taxon>Pseudomonadati</taxon>
        <taxon>Bacteroidota</taxon>
        <taxon>Sphingobacteriia</taxon>
        <taxon>Sphingobacteriales</taxon>
        <taxon>Sphingobacteriaceae</taxon>
        <taxon>Pseudopedobacter</taxon>
    </lineage>
</organism>
<dbReference type="Proteomes" id="UP000249645">
    <property type="component" value="Unassembled WGS sequence"/>
</dbReference>
<evidence type="ECO:0008006" key="3">
    <source>
        <dbReference type="Google" id="ProtNLM"/>
    </source>
</evidence>
<sequence>MKKIFGILIVIAAMLSLGSCTKEASRVFDQSPQERMSDTIDYLRSAFMGAPNGWVAYTPTFYAGGFGYFMKFGDSMKVTMFSDYSTAFASTPKTSTSRLKVDLGAALSFDTYNYITEINNPEVNPVNGLGGDVDYIYDHRSGNGDSLFFFGKRYAKPLIFVKATAAQEAQYNSGKFPAAIDSFNKAMVNALIVTEDGSRLAFELNSTNSVTAGKRITMYVLNSSDEIMSSSVAKYAYLADQIPILDSGLNVKGMRFTRIAWKDSKTLAIYTSTGKEYVIQNIANPKLPLYTLMGNRYTSMFGEYKSTYPGTSAAGQSILNYYYDNVTVPSLVNGVTFTSGTINLVWSGTLNQVTLQGIGTGPTSYTTRIVYSYTRTDKQFVFKQYIGASGGYTSGILTQLDAFIKNNTLTLDYYTGSNGTTYGQFTSVENPSLTMSFLLR</sequence>